<organism evidence="1">
    <name type="scientific">bioreactor metagenome</name>
    <dbReference type="NCBI Taxonomy" id="1076179"/>
    <lineage>
        <taxon>unclassified sequences</taxon>
        <taxon>metagenomes</taxon>
        <taxon>ecological metagenomes</taxon>
    </lineage>
</organism>
<reference evidence="1" key="1">
    <citation type="submission" date="2019-08" db="EMBL/GenBank/DDBJ databases">
        <authorList>
            <person name="Kucharzyk K."/>
            <person name="Murdoch R.W."/>
            <person name="Higgins S."/>
            <person name="Loffler F."/>
        </authorList>
    </citation>
    <scope>NUCLEOTIDE SEQUENCE</scope>
</reference>
<dbReference type="EMBL" id="VSSQ01086557">
    <property type="protein sequence ID" value="MPN33841.1"/>
    <property type="molecule type" value="Genomic_DNA"/>
</dbReference>
<gene>
    <name evidence="1" type="ORF">SDC9_181333</name>
</gene>
<name>A0A645H4A0_9ZZZZ</name>
<proteinExistence type="predicted"/>
<dbReference type="AlphaFoldDB" id="A0A645H4A0"/>
<accession>A0A645H4A0</accession>
<evidence type="ECO:0000313" key="1">
    <source>
        <dbReference type="EMBL" id="MPN33841.1"/>
    </source>
</evidence>
<sequence>MQQEMIDRDFMEFSRKSVTAFDKGGFLTGEGVNPSDTMASEMFNINNNF</sequence>
<comment type="caution">
    <text evidence="1">The sequence shown here is derived from an EMBL/GenBank/DDBJ whole genome shotgun (WGS) entry which is preliminary data.</text>
</comment>
<protein>
    <submittedName>
        <fullName evidence="1">Uncharacterized protein</fullName>
    </submittedName>
</protein>